<organism evidence="5">
    <name type="scientific">Timema bartmani</name>
    <dbReference type="NCBI Taxonomy" id="61472"/>
    <lineage>
        <taxon>Eukaryota</taxon>
        <taxon>Metazoa</taxon>
        <taxon>Ecdysozoa</taxon>
        <taxon>Arthropoda</taxon>
        <taxon>Hexapoda</taxon>
        <taxon>Insecta</taxon>
        <taxon>Pterygota</taxon>
        <taxon>Neoptera</taxon>
        <taxon>Polyneoptera</taxon>
        <taxon>Phasmatodea</taxon>
        <taxon>Timematodea</taxon>
        <taxon>Timematoidea</taxon>
        <taxon>Timematidae</taxon>
        <taxon>Timema</taxon>
    </lineage>
</organism>
<evidence type="ECO:0000313" key="5">
    <source>
        <dbReference type="EMBL" id="CAD7442653.1"/>
    </source>
</evidence>
<evidence type="ECO:0000259" key="4">
    <source>
        <dbReference type="PROSITE" id="PS50923"/>
    </source>
</evidence>
<dbReference type="Pfam" id="PF00084">
    <property type="entry name" value="Sushi"/>
    <property type="match status" value="2"/>
</dbReference>
<protein>
    <recommendedName>
        <fullName evidence="4">Sushi domain-containing protein</fullName>
    </recommendedName>
</protein>
<dbReference type="PROSITE" id="PS50923">
    <property type="entry name" value="SUSHI"/>
    <property type="match status" value="2"/>
</dbReference>
<keyword evidence="2" id="KW-0768">Sushi</keyword>
<keyword evidence="1 2" id="KW-1015">Disulfide bond</keyword>
<evidence type="ECO:0000256" key="3">
    <source>
        <dbReference type="SAM" id="MobiDB-lite"/>
    </source>
</evidence>
<dbReference type="CDD" id="cd00033">
    <property type="entry name" value="CCP"/>
    <property type="match status" value="2"/>
</dbReference>
<dbReference type="PANTHER" id="PTHR46839">
    <property type="entry name" value="SUSHI DOMAIN-CONTAINING PROTEIN 6"/>
    <property type="match status" value="1"/>
</dbReference>
<evidence type="ECO:0000256" key="1">
    <source>
        <dbReference type="ARBA" id="ARBA00023157"/>
    </source>
</evidence>
<comment type="caution">
    <text evidence="2">Lacks conserved residue(s) required for the propagation of feature annotation.</text>
</comment>
<dbReference type="InterPro" id="IPR042866">
    <property type="entry name" value="SUSD6"/>
</dbReference>
<evidence type="ECO:0000256" key="2">
    <source>
        <dbReference type="PROSITE-ProRule" id="PRU00302"/>
    </source>
</evidence>
<reference evidence="5" key="1">
    <citation type="submission" date="2020-11" db="EMBL/GenBank/DDBJ databases">
        <authorList>
            <person name="Tran Van P."/>
        </authorList>
    </citation>
    <scope>NUCLEOTIDE SEQUENCE</scope>
</reference>
<dbReference type="SUPFAM" id="SSF57535">
    <property type="entry name" value="Complement control module/SCR domain"/>
    <property type="match status" value="2"/>
</dbReference>
<feature type="domain" description="Sushi" evidence="4">
    <location>
        <begin position="557"/>
        <end position="614"/>
    </location>
</feature>
<dbReference type="InterPro" id="IPR035976">
    <property type="entry name" value="Sushi/SCR/CCP_sf"/>
</dbReference>
<name>A0A7R9EWY4_9NEOP</name>
<dbReference type="AlphaFoldDB" id="A0A7R9EWY4"/>
<feature type="domain" description="Sushi" evidence="4">
    <location>
        <begin position="484"/>
        <end position="542"/>
    </location>
</feature>
<dbReference type="EMBL" id="OD565804">
    <property type="protein sequence ID" value="CAD7442653.1"/>
    <property type="molecule type" value="Genomic_DNA"/>
</dbReference>
<dbReference type="Gene3D" id="2.10.70.10">
    <property type="entry name" value="Complement Module, domain 1"/>
    <property type="match status" value="2"/>
</dbReference>
<feature type="region of interest" description="Disordered" evidence="3">
    <location>
        <begin position="166"/>
        <end position="204"/>
    </location>
</feature>
<dbReference type="InterPro" id="IPR000436">
    <property type="entry name" value="Sushi_SCR_CCP_dom"/>
</dbReference>
<proteinExistence type="predicted"/>
<gene>
    <name evidence="5" type="ORF">TBIB3V08_LOCUS5081</name>
</gene>
<feature type="compositionally biased region" description="Polar residues" evidence="3">
    <location>
        <begin position="166"/>
        <end position="179"/>
    </location>
</feature>
<dbReference type="SMART" id="SM00032">
    <property type="entry name" value="CCP"/>
    <property type="match status" value="2"/>
</dbReference>
<dbReference type="GO" id="GO:0006974">
    <property type="term" value="P:DNA damage response"/>
    <property type="evidence" value="ECO:0007669"/>
    <property type="project" value="TreeGrafter"/>
</dbReference>
<accession>A0A7R9EWY4</accession>
<dbReference type="PANTHER" id="PTHR46839:SF2">
    <property type="entry name" value="SUSHI DOMAIN-CONTAINING PROTEIN 6"/>
    <property type="match status" value="1"/>
</dbReference>
<feature type="disulfide bond" evidence="2">
    <location>
        <begin position="513"/>
        <end position="540"/>
    </location>
</feature>
<sequence>MYLCVTITFDLDQKARAVVSNWMLEPSQLFSKSTQPKTSHVTQVPPFDVGSGRDARSCKGRGLGLQDLIQIKNIAHNYLFVLEMVLIITIVLDDFPDYLGQLAQLPKFIIIDYLPISVGTRLKRQTHRIWFAGVRVEGRDGEERLHNPWPPPITHYYEPEEDQSNQIYQPHGSQASRSEYSPRRVTGSLARPRGHPRTTTGLYHTSQWGTARIPYRGAVVKVPVVGESRKREPCSFHLTAPACAGVDGRNYERNTLSCHSDTIQVRLSGAGIPCTTRSFRRDCTSATEASYKGPWNALHGGRSQILFGFSAYENAVKYMLQAHLTCINSCISKGASRKSNSVSMLLQTHKGTVTTTILSRRHASTRYSQGIPGYAVQDASVEDQVCVRCPVDRTVVASRGTDFVFMPHSKLKKCKHRPRVPGAKWEYLYGPRPGSIITEGSHVVAGRALYNHKQLQQCQYRYTVLGMNTFSSCLQYYRYTVLVRKCPPLMLPKYVDAHCSRGNVWGSECELLCQQGYQLHGHNVTVCGDQLMWTNPLPQCSVMMDCPLPMSPSHGRLSCHTPDGSVSSDLLPEGSMCRYMCDEGYSVPESESHLLVTLCTAAEWNSTADPSCQTLKWIHVCPTLARQVEHVYVDLKIDQHSAYVQKTEKEQKSLRERQRQGNSTILPLLLRLAK</sequence>